<accession>A0A9J7IK32</accession>
<dbReference type="InterPro" id="IPR006578">
    <property type="entry name" value="MADF-dom"/>
</dbReference>
<protein>
    <submittedName>
        <fullName evidence="4">Transcription factor Adf-1-like</fullName>
    </submittedName>
</protein>
<name>A0A9J7IK32_SPOLT</name>
<dbReference type="GO" id="GO:0006357">
    <property type="term" value="P:regulation of transcription by RNA polymerase II"/>
    <property type="evidence" value="ECO:0007669"/>
    <property type="project" value="TreeGrafter"/>
</dbReference>
<dbReference type="PROSITE" id="PS51029">
    <property type="entry name" value="MADF"/>
    <property type="match status" value="1"/>
</dbReference>
<proteinExistence type="predicted"/>
<organism evidence="3 4">
    <name type="scientific">Spodoptera litura</name>
    <name type="common">Asian cotton leafworm</name>
    <dbReference type="NCBI Taxonomy" id="69820"/>
    <lineage>
        <taxon>Eukaryota</taxon>
        <taxon>Metazoa</taxon>
        <taxon>Ecdysozoa</taxon>
        <taxon>Arthropoda</taxon>
        <taxon>Hexapoda</taxon>
        <taxon>Insecta</taxon>
        <taxon>Pterygota</taxon>
        <taxon>Neoptera</taxon>
        <taxon>Endopterygota</taxon>
        <taxon>Lepidoptera</taxon>
        <taxon>Glossata</taxon>
        <taxon>Ditrysia</taxon>
        <taxon>Noctuoidea</taxon>
        <taxon>Noctuidae</taxon>
        <taxon>Amphipyrinae</taxon>
        <taxon>Spodoptera</taxon>
    </lineage>
</organism>
<dbReference type="AlphaFoldDB" id="A0A9J7IK32"/>
<dbReference type="KEGG" id="sliu:111350744"/>
<dbReference type="GO" id="GO:0005634">
    <property type="term" value="C:nucleus"/>
    <property type="evidence" value="ECO:0007669"/>
    <property type="project" value="TreeGrafter"/>
</dbReference>
<feature type="region of interest" description="Disordered" evidence="1">
    <location>
        <begin position="135"/>
        <end position="183"/>
    </location>
</feature>
<keyword evidence="3" id="KW-1185">Reference proteome</keyword>
<dbReference type="InterPro" id="IPR039353">
    <property type="entry name" value="TF_Adf1"/>
</dbReference>
<evidence type="ECO:0000313" key="3">
    <source>
        <dbReference type="Proteomes" id="UP000301870"/>
    </source>
</evidence>
<dbReference type="PANTHER" id="PTHR12243">
    <property type="entry name" value="MADF DOMAIN TRANSCRIPTION FACTOR"/>
    <property type="match status" value="1"/>
</dbReference>
<dbReference type="Proteomes" id="UP000301870">
    <property type="component" value="Chromosome 12"/>
</dbReference>
<evidence type="ECO:0000259" key="2">
    <source>
        <dbReference type="PROSITE" id="PS51029"/>
    </source>
</evidence>
<reference evidence="4" key="1">
    <citation type="submission" date="2025-08" db="UniProtKB">
        <authorList>
            <consortium name="RefSeq"/>
        </authorList>
    </citation>
    <scope>IDENTIFICATION</scope>
    <source>
        <strain evidence="4">Ishihara</strain>
        <tissue evidence="4">Whole body</tissue>
    </source>
</reference>
<dbReference type="OrthoDB" id="7470341at2759"/>
<dbReference type="RefSeq" id="XP_022818171.1">
    <property type="nucleotide sequence ID" value="XM_022962403.1"/>
</dbReference>
<dbReference type="Pfam" id="PF10545">
    <property type="entry name" value="MADF_DNA_bdg"/>
    <property type="match status" value="1"/>
</dbReference>
<gene>
    <name evidence="4" type="primary">LOC111350744</name>
</gene>
<sequence length="320" mass="36951">MNIDTERLITEVRLRPVIWDLSHVFYKDRDARISAWQEVCKELIPDFDDKSESEKKDIDKQVQQRWKTARDAYVRCKATLKNIPSGSGGKKRKTYVYFEFMKFLDNKRELNTEDSILPNEKPNQNETAEYQNEGAVVSQPTGNEGTLEPQHSTSDDSNINQNSKTASNGGRKFTRTRQKTRNEDEFDREMLTFFKENAKVMQNDDMAFFSSLLPITNTFSIEQKLIFRQEVLQKALEISRLGLHRPGTSHSFTSSDSQHSNSMTLYPVVQSPIQTLPGQSNIQQSYLIEEPSSQLIHIQTNDSSNQNCIINDFLTFNKKM</sequence>
<feature type="domain" description="MADF" evidence="2">
    <location>
        <begin position="7"/>
        <end position="109"/>
    </location>
</feature>
<evidence type="ECO:0000256" key="1">
    <source>
        <dbReference type="SAM" id="MobiDB-lite"/>
    </source>
</evidence>
<dbReference type="GeneID" id="111350744"/>
<dbReference type="PANTHER" id="PTHR12243:SF67">
    <property type="entry name" value="COREPRESSOR OF PANGOLIN, ISOFORM A-RELATED"/>
    <property type="match status" value="1"/>
</dbReference>
<feature type="compositionally biased region" description="Polar residues" evidence="1">
    <location>
        <begin position="138"/>
        <end position="168"/>
    </location>
</feature>
<dbReference type="SMART" id="SM00595">
    <property type="entry name" value="MADF"/>
    <property type="match status" value="1"/>
</dbReference>
<dbReference type="GO" id="GO:0005667">
    <property type="term" value="C:transcription regulator complex"/>
    <property type="evidence" value="ECO:0007669"/>
    <property type="project" value="TreeGrafter"/>
</dbReference>
<evidence type="ECO:0000313" key="4">
    <source>
        <dbReference type="RefSeq" id="XP_022818171.1"/>
    </source>
</evidence>